<evidence type="ECO:0000313" key="1">
    <source>
        <dbReference type="EMBL" id="KAH7922291.1"/>
    </source>
</evidence>
<proteinExistence type="predicted"/>
<gene>
    <name evidence="1" type="ORF">BV22DRAFT_667027</name>
</gene>
<keyword evidence="2" id="KW-1185">Reference proteome</keyword>
<sequence length="97" mass="10538">MQTISQTTPFLDHAYHYQPDVCSFSHPTACAPRIKLLNTIMILRKHVCGAAQGIGRATALRLADDGLDVAISDLPSQRSKLDAVAEEIRAKGRPPLS</sequence>
<name>A0ACB8BAR0_9AGAM</name>
<evidence type="ECO:0000313" key="2">
    <source>
        <dbReference type="Proteomes" id="UP000790709"/>
    </source>
</evidence>
<reference evidence="1" key="1">
    <citation type="journal article" date="2021" name="New Phytol.">
        <title>Evolutionary innovations through gain and loss of genes in the ectomycorrhizal Boletales.</title>
        <authorList>
            <person name="Wu G."/>
            <person name="Miyauchi S."/>
            <person name="Morin E."/>
            <person name="Kuo A."/>
            <person name="Drula E."/>
            <person name="Varga T."/>
            <person name="Kohler A."/>
            <person name="Feng B."/>
            <person name="Cao Y."/>
            <person name="Lipzen A."/>
            <person name="Daum C."/>
            <person name="Hundley H."/>
            <person name="Pangilinan J."/>
            <person name="Johnson J."/>
            <person name="Barry K."/>
            <person name="LaButti K."/>
            <person name="Ng V."/>
            <person name="Ahrendt S."/>
            <person name="Min B."/>
            <person name="Choi I.G."/>
            <person name="Park H."/>
            <person name="Plett J.M."/>
            <person name="Magnuson J."/>
            <person name="Spatafora J.W."/>
            <person name="Nagy L.G."/>
            <person name="Henrissat B."/>
            <person name="Grigoriev I.V."/>
            <person name="Yang Z.L."/>
            <person name="Xu J."/>
            <person name="Martin F.M."/>
        </authorList>
    </citation>
    <scope>NUCLEOTIDE SEQUENCE</scope>
    <source>
        <strain evidence="1">KUC20120723A-06</strain>
    </source>
</reference>
<accession>A0ACB8BAR0</accession>
<comment type="caution">
    <text evidence="1">The sequence shown here is derived from an EMBL/GenBank/DDBJ whole genome shotgun (WGS) entry which is preliminary data.</text>
</comment>
<dbReference type="Proteomes" id="UP000790709">
    <property type="component" value="Unassembled WGS sequence"/>
</dbReference>
<protein>
    <submittedName>
        <fullName evidence="1">Uncharacterized protein</fullName>
    </submittedName>
</protein>
<dbReference type="EMBL" id="MU266490">
    <property type="protein sequence ID" value="KAH7922291.1"/>
    <property type="molecule type" value="Genomic_DNA"/>
</dbReference>
<organism evidence="1 2">
    <name type="scientific">Leucogyrophana mollusca</name>
    <dbReference type="NCBI Taxonomy" id="85980"/>
    <lineage>
        <taxon>Eukaryota</taxon>
        <taxon>Fungi</taxon>
        <taxon>Dikarya</taxon>
        <taxon>Basidiomycota</taxon>
        <taxon>Agaricomycotina</taxon>
        <taxon>Agaricomycetes</taxon>
        <taxon>Agaricomycetidae</taxon>
        <taxon>Boletales</taxon>
        <taxon>Boletales incertae sedis</taxon>
        <taxon>Leucogyrophana</taxon>
    </lineage>
</organism>